<keyword evidence="3" id="KW-1185">Reference proteome</keyword>
<organism evidence="2 3">
    <name type="scientific">Vespula maculifrons</name>
    <name type="common">Eastern yellow jacket</name>
    <name type="synonym">Wasp</name>
    <dbReference type="NCBI Taxonomy" id="7453"/>
    <lineage>
        <taxon>Eukaryota</taxon>
        <taxon>Metazoa</taxon>
        <taxon>Ecdysozoa</taxon>
        <taxon>Arthropoda</taxon>
        <taxon>Hexapoda</taxon>
        <taxon>Insecta</taxon>
        <taxon>Pterygota</taxon>
        <taxon>Neoptera</taxon>
        <taxon>Endopterygota</taxon>
        <taxon>Hymenoptera</taxon>
        <taxon>Apocrita</taxon>
        <taxon>Aculeata</taxon>
        <taxon>Vespoidea</taxon>
        <taxon>Vespidae</taxon>
        <taxon>Vespinae</taxon>
        <taxon>Vespula</taxon>
    </lineage>
</organism>
<sequence>MPGLASKTNDLLGCLKLRYRGLLLRGRQMAMVSWEKEVEEKEEEEEEEEKEEVEEKEAKEEKRRREAAPREIVEGEGE</sequence>
<gene>
    <name evidence="2" type="ORF">V1477_009001</name>
</gene>
<dbReference type="EMBL" id="JAYRBN010000056">
    <property type="protein sequence ID" value="KAL2743512.1"/>
    <property type="molecule type" value="Genomic_DNA"/>
</dbReference>
<feature type="compositionally biased region" description="Basic and acidic residues" evidence="1">
    <location>
        <begin position="56"/>
        <end position="78"/>
    </location>
</feature>
<evidence type="ECO:0000256" key="1">
    <source>
        <dbReference type="SAM" id="MobiDB-lite"/>
    </source>
</evidence>
<reference evidence="2 3" key="1">
    <citation type="journal article" date="2024" name="Ann. Entomol. Soc. Am.">
        <title>Genomic analyses of the southern and eastern yellowjacket wasps (Hymenoptera: Vespidae) reveal evolutionary signatures of social life.</title>
        <authorList>
            <person name="Catto M.A."/>
            <person name="Caine P.B."/>
            <person name="Orr S.E."/>
            <person name="Hunt B.G."/>
            <person name="Goodisman M.A.D."/>
        </authorList>
    </citation>
    <scope>NUCLEOTIDE SEQUENCE [LARGE SCALE GENOMIC DNA]</scope>
    <source>
        <strain evidence="2">232</strain>
        <tissue evidence="2">Head and thorax</tissue>
    </source>
</reference>
<dbReference type="Proteomes" id="UP001607303">
    <property type="component" value="Unassembled WGS sequence"/>
</dbReference>
<name>A0ABD2CEL7_VESMC</name>
<comment type="caution">
    <text evidence="2">The sequence shown here is derived from an EMBL/GenBank/DDBJ whole genome shotgun (WGS) entry which is preliminary data.</text>
</comment>
<protein>
    <submittedName>
        <fullName evidence="2">Uncharacterized protein</fullName>
    </submittedName>
</protein>
<proteinExistence type="predicted"/>
<evidence type="ECO:0000313" key="2">
    <source>
        <dbReference type="EMBL" id="KAL2743512.1"/>
    </source>
</evidence>
<accession>A0ABD2CEL7</accession>
<feature type="region of interest" description="Disordered" evidence="1">
    <location>
        <begin position="36"/>
        <end position="78"/>
    </location>
</feature>
<feature type="compositionally biased region" description="Acidic residues" evidence="1">
    <location>
        <begin position="40"/>
        <end position="55"/>
    </location>
</feature>
<evidence type="ECO:0000313" key="3">
    <source>
        <dbReference type="Proteomes" id="UP001607303"/>
    </source>
</evidence>
<dbReference type="AlphaFoldDB" id="A0ABD2CEL7"/>